<protein>
    <recommendedName>
        <fullName evidence="2">Transposase (putative) gypsy type domain-containing protein</fullName>
    </recommendedName>
</protein>
<feature type="region of interest" description="Disordered" evidence="1">
    <location>
        <begin position="1"/>
        <end position="28"/>
    </location>
</feature>
<feature type="compositionally biased region" description="Acidic residues" evidence="1">
    <location>
        <begin position="48"/>
        <end position="59"/>
    </location>
</feature>
<dbReference type="Pfam" id="PF04195">
    <property type="entry name" value="Transposase_28"/>
    <property type="match status" value="1"/>
</dbReference>
<evidence type="ECO:0000259" key="2">
    <source>
        <dbReference type="Pfam" id="PF04195"/>
    </source>
</evidence>
<accession>A0AAW2Y8W3</accession>
<evidence type="ECO:0000256" key="1">
    <source>
        <dbReference type="SAM" id="MobiDB-lite"/>
    </source>
</evidence>
<sequence>MSSIDESVQYVGENPGEGTSKRSGSPLPSYVTGWRWSLRQAARRLLDESSEEEGNEQEENSSPGETDPVSREERVLFGNRGSRPVGSAWVACCLRQSDIYQLVEEFAIPPEFVVSVPPPDSHPSSPPPGYMSFFTSQLRAGLRFPIPSFFCEVSRELQVHLNQLVPNSIRIFVSFSVVLRYNNLIPTFGVFSQCFQLKQTEPGVFHFAPRRGVSFLPTPSPPKRWKGDFFFVLPPRPWNIPHRWIYESPPAMQVSLADRSFNLCDLLNILNERPYDCRELTKERLLSHFGLSLRIVSLQESLDDIMFGKHLKDEHRDATTPPATRPRPNASPGVGQGCCAEGRNLIAPSRGIKPGSGGSFQEEAGGPGRTSAGGGGQVEGFEEGDCGKISAGGEGGEKAVAIGGKNLLEACLASRLAEHKKSDAYQKEVALVAGPFLRFAFEAWRKQFLAHGYPPAGQDTSFLNFELLLDTAPDPFAKPTATDIPTVESEEDLDRILGEAEAEVWDVAVEGGAIEEKVPDESLPKSMMGDVPGPSGESQVQEKDADVDGKAPVVGWLSISMTLLSKGRPRSRTRPVEVLGLGRLLRDIGCPRSGTFIENWQISLVWDIY</sequence>
<feature type="region of interest" description="Disordered" evidence="1">
    <location>
        <begin position="45"/>
        <end position="71"/>
    </location>
</feature>
<organism evidence="3">
    <name type="scientific">Sesamum latifolium</name>
    <dbReference type="NCBI Taxonomy" id="2727402"/>
    <lineage>
        <taxon>Eukaryota</taxon>
        <taxon>Viridiplantae</taxon>
        <taxon>Streptophyta</taxon>
        <taxon>Embryophyta</taxon>
        <taxon>Tracheophyta</taxon>
        <taxon>Spermatophyta</taxon>
        <taxon>Magnoliopsida</taxon>
        <taxon>eudicotyledons</taxon>
        <taxon>Gunneridae</taxon>
        <taxon>Pentapetalae</taxon>
        <taxon>asterids</taxon>
        <taxon>lamiids</taxon>
        <taxon>Lamiales</taxon>
        <taxon>Pedaliaceae</taxon>
        <taxon>Sesamum</taxon>
    </lineage>
</organism>
<feature type="compositionally biased region" description="Low complexity" evidence="1">
    <location>
        <begin position="319"/>
        <end position="332"/>
    </location>
</feature>
<name>A0AAW2Y8W3_9LAMI</name>
<feature type="region of interest" description="Disordered" evidence="1">
    <location>
        <begin position="314"/>
        <end position="335"/>
    </location>
</feature>
<feature type="compositionally biased region" description="Gly residues" evidence="1">
    <location>
        <begin position="365"/>
        <end position="378"/>
    </location>
</feature>
<feature type="domain" description="Transposase (putative) gypsy type" evidence="2">
    <location>
        <begin position="134"/>
        <end position="198"/>
    </location>
</feature>
<reference evidence="3" key="2">
    <citation type="journal article" date="2024" name="Plant">
        <title>Genomic evolution and insights into agronomic trait innovations of Sesamum species.</title>
        <authorList>
            <person name="Miao H."/>
            <person name="Wang L."/>
            <person name="Qu L."/>
            <person name="Liu H."/>
            <person name="Sun Y."/>
            <person name="Le M."/>
            <person name="Wang Q."/>
            <person name="Wei S."/>
            <person name="Zheng Y."/>
            <person name="Lin W."/>
            <person name="Duan Y."/>
            <person name="Cao H."/>
            <person name="Xiong S."/>
            <person name="Wang X."/>
            <person name="Wei L."/>
            <person name="Li C."/>
            <person name="Ma Q."/>
            <person name="Ju M."/>
            <person name="Zhao R."/>
            <person name="Li G."/>
            <person name="Mu C."/>
            <person name="Tian Q."/>
            <person name="Mei H."/>
            <person name="Zhang T."/>
            <person name="Gao T."/>
            <person name="Zhang H."/>
        </authorList>
    </citation>
    <scope>NUCLEOTIDE SEQUENCE</scope>
    <source>
        <strain evidence="3">KEN1</strain>
    </source>
</reference>
<dbReference type="EMBL" id="JACGWN010000001">
    <property type="protein sequence ID" value="KAL0462272.1"/>
    <property type="molecule type" value="Genomic_DNA"/>
</dbReference>
<proteinExistence type="predicted"/>
<gene>
    <name evidence="3" type="ORF">Slati_0114800</name>
</gene>
<comment type="caution">
    <text evidence="3">The sequence shown here is derived from an EMBL/GenBank/DDBJ whole genome shotgun (WGS) entry which is preliminary data.</text>
</comment>
<feature type="region of interest" description="Disordered" evidence="1">
    <location>
        <begin position="349"/>
        <end position="383"/>
    </location>
</feature>
<reference evidence="3" key="1">
    <citation type="submission" date="2020-06" db="EMBL/GenBank/DDBJ databases">
        <authorList>
            <person name="Li T."/>
            <person name="Hu X."/>
            <person name="Zhang T."/>
            <person name="Song X."/>
            <person name="Zhang H."/>
            <person name="Dai N."/>
            <person name="Sheng W."/>
            <person name="Hou X."/>
            <person name="Wei L."/>
        </authorList>
    </citation>
    <scope>NUCLEOTIDE SEQUENCE</scope>
    <source>
        <strain evidence="3">KEN1</strain>
        <tissue evidence="3">Leaf</tissue>
    </source>
</reference>
<dbReference type="AlphaFoldDB" id="A0AAW2Y8W3"/>
<evidence type="ECO:0000313" key="3">
    <source>
        <dbReference type="EMBL" id="KAL0462272.1"/>
    </source>
</evidence>
<dbReference type="InterPro" id="IPR007321">
    <property type="entry name" value="Transposase_28"/>
</dbReference>